<keyword evidence="5 10" id="KW-0223">Dioxygenase</keyword>
<dbReference type="GO" id="GO:0016705">
    <property type="term" value="F:oxidoreductase activity, acting on paired donors, with incorporation or reduction of molecular oxygen"/>
    <property type="evidence" value="ECO:0007669"/>
    <property type="project" value="UniProtKB-ARBA"/>
</dbReference>
<keyword evidence="4" id="KW-0460">Magnesium</keyword>
<organism evidence="10 11">
    <name type="scientific">Vibrio diazotrophicus</name>
    <dbReference type="NCBI Taxonomy" id="685"/>
    <lineage>
        <taxon>Bacteria</taxon>
        <taxon>Pseudomonadati</taxon>
        <taxon>Pseudomonadota</taxon>
        <taxon>Gammaproteobacteria</taxon>
        <taxon>Vibrionales</taxon>
        <taxon>Vibrionaceae</taxon>
        <taxon>Vibrio</taxon>
    </lineage>
</organism>
<dbReference type="PANTHER" id="PTHR31212:SF4">
    <property type="entry name" value="ALPHA-KETOGLUTARATE-DEPENDENT DIOXYGENASE ALKB HOMOLOG 3"/>
    <property type="match status" value="1"/>
</dbReference>
<keyword evidence="7" id="KW-0408">Iron</keyword>
<dbReference type="Proteomes" id="UP000236449">
    <property type="component" value="Unassembled WGS sequence"/>
</dbReference>
<dbReference type="GO" id="GO:0140097">
    <property type="term" value="F:catalytic activity, acting on DNA"/>
    <property type="evidence" value="ECO:0007669"/>
    <property type="project" value="UniProtKB-ARBA"/>
</dbReference>
<feature type="domain" description="Fe2OG dioxygenase" evidence="9">
    <location>
        <begin position="104"/>
        <end position="201"/>
    </location>
</feature>
<dbReference type="OrthoDB" id="190276at2"/>
<dbReference type="Pfam" id="PF13532">
    <property type="entry name" value="2OG-FeII_Oxy_2"/>
    <property type="match status" value="1"/>
</dbReference>
<dbReference type="Gene3D" id="2.60.120.590">
    <property type="entry name" value="Alpha-ketoglutarate-dependent dioxygenase AlkB-like"/>
    <property type="match status" value="1"/>
</dbReference>
<dbReference type="InterPro" id="IPR037151">
    <property type="entry name" value="AlkB-like_sf"/>
</dbReference>
<keyword evidence="6" id="KW-0560">Oxidoreductase</keyword>
<evidence type="ECO:0000256" key="1">
    <source>
        <dbReference type="ARBA" id="ARBA00001954"/>
    </source>
</evidence>
<dbReference type="GO" id="GO:0006307">
    <property type="term" value="P:DNA alkylation repair"/>
    <property type="evidence" value="ECO:0007669"/>
    <property type="project" value="InterPro"/>
</dbReference>
<dbReference type="GO" id="GO:0051213">
    <property type="term" value="F:dioxygenase activity"/>
    <property type="evidence" value="ECO:0007669"/>
    <property type="project" value="UniProtKB-KW"/>
</dbReference>
<comment type="caution">
    <text evidence="10">The sequence shown here is derived from an EMBL/GenBank/DDBJ whole genome shotgun (WGS) entry which is preliminary data.</text>
</comment>
<proteinExistence type="predicted"/>
<evidence type="ECO:0000256" key="8">
    <source>
        <dbReference type="ARBA" id="ARBA00023204"/>
    </source>
</evidence>
<name>A0A2J8I873_VIBDI</name>
<evidence type="ECO:0000256" key="6">
    <source>
        <dbReference type="ARBA" id="ARBA00023002"/>
    </source>
</evidence>
<dbReference type="InterPro" id="IPR027450">
    <property type="entry name" value="AlkB-like"/>
</dbReference>
<accession>A0A2J8I873</accession>
<dbReference type="GO" id="GO:0046872">
    <property type="term" value="F:metal ion binding"/>
    <property type="evidence" value="ECO:0007669"/>
    <property type="project" value="UniProtKB-KW"/>
</dbReference>
<dbReference type="PROSITE" id="PS51471">
    <property type="entry name" value="FE2OG_OXY"/>
    <property type="match status" value="1"/>
</dbReference>
<evidence type="ECO:0000256" key="3">
    <source>
        <dbReference type="ARBA" id="ARBA00022763"/>
    </source>
</evidence>
<dbReference type="FunFam" id="2.60.120.590:FF:000004">
    <property type="entry name" value="DNA oxidative demethylase ALKBH2"/>
    <property type="match status" value="1"/>
</dbReference>
<keyword evidence="3" id="KW-0227">DNA damage</keyword>
<dbReference type="RefSeq" id="WP_102965189.1">
    <property type="nucleotide sequence ID" value="NZ_JAPWHJ010000001.1"/>
</dbReference>
<keyword evidence="8" id="KW-0234">DNA repair</keyword>
<evidence type="ECO:0000256" key="4">
    <source>
        <dbReference type="ARBA" id="ARBA00022842"/>
    </source>
</evidence>
<sequence length="201" mass="23442">MEFALFPLNESDNNWIELQNGRLFYAPNFLSEQQADQSFLNLRNELDWQQEKIQLFGKQVLQPRLQAWHGDKSYTYSGLSMQPQPWTPTLLELKSRCEAVAKHTFNSVLANLYRDGQDSMGWHQDNETELGTNPVIASLTLGESRRFVLRHLSTKEKYEVELGHGSLLIMAGETQHYWQHSVPKTAKPKEERINLTFRHIR</sequence>
<keyword evidence="2" id="KW-0479">Metal-binding</keyword>
<evidence type="ECO:0000256" key="2">
    <source>
        <dbReference type="ARBA" id="ARBA00022723"/>
    </source>
</evidence>
<dbReference type="InterPro" id="IPR005123">
    <property type="entry name" value="Oxoglu/Fe-dep_dioxygenase_dom"/>
</dbReference>
<gene>
    <name evidence="10" type="ORF">C1N32_01440</name>
</gene>
<evidence type="ECO:0000259" key="9">
    <source>
        <dbReference type="PROSITE" id="PS51471"/>
    </source>
</evidence>
<dbReference type="EMBL" id="POSK01000001">
    <property type="protein sequence ID" value="PNI06699.1"/>
    <property type="molecule type" value="Genomic_DNA"/>
</dbReference>
<dbReference type="GO" id="GO:0016787">
    <property type="term" value="F:hydrolase activity"/>
    <property type="evidence" value="ECO:0007669"/>
    <property type="project" value="UniProtKB-ARBA"/>
</dbReference>
<evidence type="ECO:0000256" key="7">
    <source>
        <dbReference type="ARBA" id="ARBA00023004"/>
    </source>
</evidence>
<dbReference type="AlphaFoldDB" id="A0A2J8I873"/>
<dbReference type="InterPro" id="IPR032854">
    <property type="entry name" value="ALKBH3"/>
</dbReference>
<dbReference type="PANTHER" id="PTHR31212">
    <property type="entry name" value="ALPHA-KETOGLUTARATE-DEPENDENT DIOXYGENASE ALKB HOMOLOG 3"/>
    <property type="match status" value="1"/>
</dbReference>
<evidence type="ECO:0000313" key="10">
    <source>
        <dbReference type="EMBL" id="PNI06699.1"/>
    </source>
</evidence>
<reference evidence="10 11" key="1">
    <citation type="submission" date="2018-01" db="EMBL/GenBank/DDBJ databases">
        <title>Draft genome sequences of six Vibrio diazotrophicus strains isolated from deep-sea sediments of the Baltic Sea.</title>
        <authorList>
            <person name="Castillo D."/>
            <person name="Vandieken V."/>
            <person name="Chiang O."/>
            <person name="Middelboe M."/>
        </authorList>
    </citation>
    <scope>NUCLEOTIDE SEQUENCE [LARGE SCALE GENOMIC DNA]</scope>
    <source>
        <strain evidence="10 11">60.27F</strain>
    </source>
</reference>
<dbReference type="GO" id="GO:0032451">
    <property type="term" value="F:demethylase activity"/>
    <property type="evidence" value="ECO:0007669"/>
    <property type="project" value="UniProtKB-ARBA"/>
</dbReference>
<comment type="cofactor">
    <cofactor evidence="1">
        <name>Fe(2+)</name>
        <dbReference type="ChEBI" id="CHEBI:29033"/>
    </cofactor>
</comment>
<evidence type="ECO:0000256" key="5">
    <source>
        <dbReference type="ARBA" id="ARBA00022964"/>
    </source>
</evidence>
<evidence type="ECO:0000313" key="11">
    <source>
        <dbReference type="Proteomes" id="UP000236449"/>
    </source>
</evidence>
<dbReference type="SUPFAM" id="SSF51197">
    <property type="entry name" value="Clavaminate synthase-like"/>
    <property type="match status" value="1"/>
</dbReference>
<protein>
    <submittedName>
        <fullName evidence="10">Alpha-ketoglutarate-dependent dioxygenase AlkB</fullName>
    </submittedName>
</protein>